<evidence type="ECO:0000259" key="2">
    <source>
        <dbReference type="Pfam" id="PF09990"/>
    </source>
</evidence>
<keyword evidence="1" id="KW-0812">Transmembrane</keyword>
<gene>
    <name evidence="3" type="ORF">ACFQZU_21530</name>
</gene>
<feature type="domain" description="DUF2231" evidence="2">
    <location>
        <begin position="14"/>
        <end position="148"/>
    </location>
</feature>
<dbReference type="InterPro" id="IPR019251">
    <property type="entry name" value="DUF2231_TM"/>
</dbReference>
<feature type="transmembrane region" description="Helical" evidence="1">
    <location>
        <begin position="47"/>
        <end position="73"/>
    </location>
</feature>
<feature type="transmembrane region" description="Helical" evidence="1">
    <location>
        <begin position="117"/>
        <end position="135"/>
    </location>
</feature>
<reference evidence="4" key="1">
    <citation type="journal article" date="2019" name="Int. J. Syst. Evol. Microbiol.">
        <title>The Global Catalogue of Microorganisms (GCM) 10K type strain sequencing project: providing services to taxonomists for standard genome sequencing and annotation.</title>
        <authorList>
            <consortium name="The Broad Institute Genomics Platform"/>
            <consortium name="The Broad Institute Genome Sequencing Center for Infectious Disease"/>
            <person name="Wu L."/>
            <person name="Ma J."/>
        </authorList>
    </citation>
    <scope>NUCLEOTIDE SEQUENCE [LARGE SCALE GENOMIC DNA]</scope>
    <source>
        <strain evidence="4">CCUG 63369</strain>
    </source>
</reference>
<evidence type="ECO:0000313" key="3">
    <source>
        <dbReference type="EMBL" id="MFD0803882.1"/>
    </source>
</evidence>
<keyword evidence="1" id="KW-0472">Membrane</keyword>
<protein>
    <submittedName>
        <fullName evidence="3">DUF2231 domain-containing protein</fullName>
    </submittedName>
</protein>
<dbReference type="Proteomes" id="UP001596956">
    <property type="component" value="Unassembled WGS sequence"/>
</dbReference>
<sequence length="150" mass="15776">MSHEPTPSRAAIYGHPVHPMLVPLPIGLVIAALAADVGYWIDGSRAWALAAVWLVGGGFASGLVAAASGLVDYLSVRRIREHRAALLHGIANGVVLVLLAVTFLLRLPDPEGGVLPWGLLLTALSSAALGYSGWLGGELSYRYMFGVNPR</sequence>
<comment type="caution">
    <text evidence="3">The sequence shown here is derived from an EMBL/GenBank/DDBJ whole genome shotgun (WGS) entry which is preliminary data.</text>
</comment>
<dbReference type="InterPro" id="IPR016923">
    <property type="entry name" value="UCP029509"/>
</dbReference>
<evidence type="ECO:0000313" key="4">
    <source>
        <dbReference type="Proteomes" id="UP001596956"/>
    </source>
</evidence>
<accession>A0ABW3BKG5</accession>
<dbReference type="Pfam" id="PF09990">
    <property type="entry name" value="DUF2231"/>
    <property type="match status" value="1"/>
</dbReference>
<feature type="transmembrane region" description="Helical" evidence="1">
    <location>
        <begin position="85"/>
        <end position="105"/>
    </location>
</feature>
<proteinExistence type="predicted"/>
<organism evidence="3 4">
    <name type="scientific">Streptomonospora algeriensis</name>
    <dbReference type="NCBI Taxonomy" id="995084"/>
    <lineage>
        <taxon>Bacteria</taxon>
        <taxon>Bacillati</taxon>
        <taxon>Actinomycetota</taxon>
        <taxon>Actinomycetes</taxon>
        <taxon>Streptosporangiales</taxon>
        <taxon>Nocardiopsidaceae</taxon>
        <taxon>Streptomonospora</taxon>
    </lineage>
</organism>
<keyword evidence="1" id="KW-1133">Transmembrane helix</keyword>
<evidence type="ECO:0000256" key="1">
    <source>
        <dbReference type="SAM" id="Phobius"/>
    </source>
</evidence>
<name>A0ABW3BKG5_9ACTN</name>
<dbReference type="EMBL" id="JBHTHR010001187">
    <property type="protein sequence ID" value="MFD0803882.1"/>
    <property type="molecule type" value="Genomic_DNA"/>
</dbReference>
<dbReference type="PIRSF" id="PIRSF029509">
    <property type="entry name" value="UCP029509"/>
    <property type="match status" value="1"/>
</dbReference>
<feature type="transmembrane region" description="Helical" evidence="1">
    <location>
        <begin position="21"/>
        <end position="41"/>
    </location>
</feature>
<keyword evidence="4" id="KW-1185">Reference proteome</keyword>